<feature type="domain" description="Phosphoadenosine phosphosulphate reductase" evidence="13">
    <location>
        <begin position="43"/>
        <end position="214"/>
    </location>
</feature>
<feature type="binding site" evidence="12">
    <location>
        <position position="211"/>
    </location>
    <ligand>
        <name>[4Fe-4S] cluster</name>
        <dbReference type="ChEBI" id="CHEBI:49883"/>
    </ligand>
</feature>
<dbReference type="InterPro" id="IPR014729">
    <property type="entry name" value="Rossmann-like_a/b/a_fold"/>
</dbReference>
<evidence type="ECO:0000256" key="8">
    <source>
        <dbReference type="ARBA" id="ARBA00024386"/>
    </source>
</evidence>
<dbReference type="NCBIfam" id="TIGR02055">
    <property type="entry name" value="APS_reductase"/>
    <property type="match status" value="1"/>
</dbReference>
<dbReference type="GO" id="GO:0051539">
    <property type="term" value="F:4 iron, 4 sulfur cluster binding"/>
    <property type="evidence" value="ECO:0007669"/>
    <property type="project" value="UniProtKB-UniRule"/>
</dbReference>
<dbReference type="GO" id="GO:0070814">
    <property type="term" value="P:hydrogen sulfide biosynthetic process"/>
    <property type="evidence" value="ECO:0007669"/>
    <property type="project" value="UniProtKB-UniRule"/>
</dbReference>
<dbReference type="GO" id="GO:0005737">
    <property type="term" value="C:cytoplasm"/>
    <property type="evidence" value="ECO:0007669"/>
    <property type="project" value="UniProtKB-SubCell"/>
</dbReference>
<dbReference type="PIRSF" id="PIRSF000857">
    <property type="entry name" value="PAPS_reductase"/>
    <property type="match status" value="1"/>
</dbReference>
<keyword evidence="5 12" id="KW-0411">Iron-sulfur</keyword>
<gene>
    <name evidence="12" type="primary">cysH</name>
    <name evidence="14" type="ORF">B0H94_11237</name>
</gene>
<dbReference type="NCBIfam" id="NF002537">
    <property type="entry name" value="PRK02090.1"/>
    <property type="match status" value="1"/>
</dbReference>
<evidence type="ECO:0000259" key="13">
    <source>
        <dbReference type="Pfam" id="PF01507"/>
    </source>
</evidence>
<keyword evidence="15" id="KW-1185">Reference proteome</keyword>
<accession>A0A2P8H9R7</accession>
<evidence type="ECO:0000256" key="10">
    <source>
        <dbReference type="ARBA" id="ARBA00030894"/>
    </source>
</evidence>
<evidence type="ECO:0000256" key="11">
    <source>
        <dbReference type="ARBA" id="ARBA00032041"/>
    </source>
</evidence>
<evidence type="ECO:0000256" key="1">
    <source>
        <dbReference type="ARBA" id="ARBA00009732"/>
    </source>
</evidence>
<name>A0A2P8H9R7_9BACI</name>
<dbReference type="FunFam" id="3.40.50.620:FF:000095">
    <property type="entry name" value="Phosphoadenosine phosphosulfate reductase"/>
    <property type="match status" value="1"/>
</dbReference>
<dbReference type="PANTHER" id="PTHR46509">
    <property type="entry name" value="PHOSPHOADENOSINE PHOSPHOSULFATE REDUCTASE"/>
    <property type="match status" value="1"/>
</dbReference>
<dbReference type="GO" id="GO:0043866">
    <property type="term" value="F:adenylyl-sulfate reductase (thioredoxin) activity"/>
    <property type="evidence" value="ECO:0007669"/>
    <property type="project" value="UniProtKB-EC"/>
</dbReference>
<sequence length="238" mass="27047">MTIEKLTYDNFTTNPFADLTADDPLMGAETVITWAYETYGKDLVYACSFGAEGIVLIDMISRIQPDASIVFLDTGLHFQSTYQLIERIRAQYPSLNIQMKQPELTLEEQKAKHGAKLWEQQPDLCCYIRKVKPLEDALSGVPAWISGLRRDQSPSRASTNFVNRDDRFESIKVCPLIHWSWDDVWNYIESRGLIYNELHDLGYPSIGCTPCTSAVNHDDDSRAGRWQGMGKTECGLHT</sequence>
<dbReference type="CDD" id="cd23945">
    <property type="entry name" value="PAPS_reductase"/>
    <property type="match status" value="1"/>
</dbReference>
<dbReference type="RefSeq" id="WP_106589490.1">
    <property type="nucleotide sequence ID" value="NZ_PYAV01000012.1"/>
</dbReference>
<comment type="caution">
    <text evidence="14">The sequence shown here is derived from an EMBL/GenBank/DDBJ whole genome shotgun (WGS) entry which is preliminary data.</text>
</comment>
<dbReference type="InterPro" id="IPR011798">
    <property type="entry name" value="APS_reductase"/>
</dbReference>
<comment type="pathway">
    <text evidence="7 12">Sulfur metabolism; hydrogen sulfide biosynthesis; sulfite from sulfate.</text>
</comment>
<dbReference type="NCBIfam" id="TIGR00434">
    <property type="entry name" value="cysH"/>
    <property type="match status" value="1"/>
</dbReference>
<evidence type="ECO:0000256" key="6">
    <source>
        <dbReference type="ARBA" id="ARBA00024298"/>
    </source>
</evidence>
<dbReference type="OrthoDB" id="9772604at2"/>
<keyword evidence="3 12" id="KW-0560">Oxidoreductase</keyword>
<evidence type="ECO:0000256" key="12">
    <source>
        <dbReference type="HAMAP-Rule" id="MF_00063"/>
    </source>
</evidence>
<dbReference type="HAMAP" id="MF_00063">
    <property type="entry name" value="CysH"/>
    <property type="match status" value="1"/>
</dbReference>
<comment type="similarity">
    <text evidence="1 12">Belongs to the PAPS reductase family. CysH subfamily.</text>
</comment>
<organism evidence="14 15">
    <name type="scientific">Salsuginibacillus halophilus</name>
    <dbReference type="NCBI Taxonomy" id="517424"/>
    <lineage>
        <taxon>Bacteria</taxon>
        <taxon>Bacillati</taxon>
        <taxon>Bacillota</taxon>
        <taxon>Bacilli</taxon>
        <taxon>Bacillales</taxon>
        <taxon>Bacillaceae</taxon>
        <taxon>Salsuginibacillus</taxon>
    </lineage>
</organism>
<keyword evidence="4 12" id="KW-0408">Iron</keyword>
<dbReference type="GO" id="GO:0046872">
    <property type="term" value="F:metal ion binding"/>
    <property type="evidence" value="ECO:0007669"/>
    <property type="project" value="UniProtKB-KW"/>
</dbReference>
<feature type="binding site" evidence="12">
    <location>
        <position position="208"/>
    </location>
    <ligand>
        <name>[4Fe-4S] cluster</name>
        <dbReference type="ChEBI" id="CHEBI:49883"/>
    </ligand>
</feature>
<feature type="binding site" evidence="12">
    <location>
        <position position="125"/>
    </location>
    <ligand>
        <name>[4Fe-4S] cluster</name>
        <dbReference type="ChEBI" id="CHEBI:49883"/>
    </ligand>
</feature>
<comment type="catalytic activity">
    <reaction evidence="12">
        <text>[thioredoxin]-disulfide + sulfite + AMP + 2 H(+) = adenosine 5'-phosphosulfate + [thioredoxin]-dithiol</text>
        <dbReference type="Rhea" id="RHEA:21976"/>
        <dbReference type="Rhea" id="RHEA-COMP:10698"/>
        <dbReference type="Rhea" id="RHEA-COMP:10700"/>
        <dbReference type="ChEBI" id="CHEBI:15378"/>
        <dbReference type="ChEBI" id="CHEBI:17359"/>
        <dbReference type="ChEBI" id="CHEBI:29950"/>
        <dbReference type="ChEBI" id="CHEBI:50058"/>
        <dbReference type="ChEBI" id="CHEBI:58243"/>
        <dbReference type="ChEBI" id="CHEBI:456215"/>
        <dbReference type="EC" id="1.8.4.10"/>
    </reaction>
</comment>
<feature type="active site" description="Nucleophile; cysteine thiosulfonate intermediate" evidence="12">
    <location>
        <position position="234"/>
    </location>
</feature>
<evidence type="ECO:0000313" key="14">
    <source>
        <dbReference type="EMBL" id="PSL42954.1"/>
    </source>
</evidence>
<feature type="binding site" evidence="12">
    <location>
        <position position="126"/>
    </location>
    <ligand>
        <name>[4Fe-4S] cluster</name>
        <dbReference type="ChEBI" id="CHEBI:49883"/>
    </ligand>
</feature>
<evidence type="ECO:0000256" key="2">
    <source>
        <dbReference type="ARBA" id="ARBA00022490"/>
    </source>
</evidence>
<evidence type="ECO:0000313" key="15">
    <source>
        <dbReference type="Proteomes" id="UP000242310"/>
    </source>
</evidence>
<evidence type="ECO:0000256" key="4">
    <source>
        <dbReference type="ARBA" id="ARBA00023004"/>
    </source>
</evidence>
<dbReference type="PANTHER" id="PTHR46509:SF1">
    <property type="entry name" value="PHOSPHOADENOSINE PHOSPHOSULFATE REDUCTASE"/>
    <property type="match status" value="1"/>
</dbReference>
<dbReference type="SUPFAM" id="SSF52402">
    <property type="entry name" value="Adenine nucleotide alpha hydrolases-like"/>
    <property type="match status" value="1"/>
</dbReference>
<dbReference type="GO" id="GO:0019379">
    <property type="term" value="P:sulfate assimilation, phosphoadenylyl sulfate reduction by phosphoadenylyl-sulfate reductase (thioredoxin)"/>
    <property type="evidence" value="ECO:0007669"/>
    <property type="project" value="UniProtKB-UniRule"/>
</dbReference>
<keyword evidence="2 12" id="KW-0963">Cytoplasm</keyword>
<dbReference type="InterPro" id="IPR004511">
    <property type="entry name" value="PAPS/APS_Rdtase"/>
</dbReference>
<dbReference type="EC" id="1.8.4.10" evidence="8 12"/>
<keyword evidence="12" id="KW-0479">Metal-binding</keyword>
<evidence type="ECO:0000256" key="9">
    <source>
        <dbReference type="ARBA" id="ARBA00029514"/>
    </source>
</evidence>
<dbReference type="GO" id="GO:0019344">
    <property type="term" value="P:cysteine biosynthetic process"/>
    <property type="evidence" value="ECO:0007669"/>
    <property type="project" value="InterPro"/>
</dbReference>
<protein>
    <recommendedName>
        <fullName evidence="9 12">Adenosine 5'-phosphosulfate reductase</fullName>
        <shortName evidence="12">APS reductase</shortName>
        <ecNumber evidence="8 12">1.8.4.10</ecNumber>
    </recommendedName>
    <alternativeName>
        <fullName evidence="11 12">5'-adenylylsulfate reductase</fullName>
    </alternativeName>
    <alternativeName>
        <fullName evidence="10 12">Thioredoxin-dependent 5'-adenylylsulfate reductase</fullName>
    </alternativeName>
</protein>
<evidence type="ECO:0000256" key="5">
    <source>
        <dbReference type="ARBA" id="ARBA00023014"/>
    </source>
</evidence>
<proteinExistence type="inferred from homology"/>
<evidence type="ECO:0000256" key="3">
    <source>
        <dbReference type="ARBA" id="ARBA00023002"/>
    </source>
</evidence>
<reference evidence="14 15" key="1">
    <citation type="submission" date="2018-03" db="EMBL/GenBank/DDBJ databases">
        <title>Genomic Encyclopedia of Type Strains, Phase III (KMG-III): the genomes of soil and plant-associated and newly described type strains.</title>
        <authorList>
            <person name="Whitman W."/>
        </authorList>
    </citation>
    <scope>NUCLEOTIDE SEQUENCE [LARGE SCALE GENOMIC DNA]</scope>
    <source>
        <strain evidence="14 15">CGMCC 1.07653</strain>
    </source>
</reference>
<evidence type="ECO:0000256" key="7">
    <source>
        <dbReference type="ARBA" id="ARBA00024327"/>
    </source>
</evidence>
<dbReference type="Pfam" id="PF01507">
    <property type="entry name" value="PAPS_reduct"/>
    <property type="match status" value="1"/>
</dbReference>
<dbReference type="Gene3D" id="3.40.50.620">
    <property type="entry name" value="HUPs"/>
    <property type="match status" value="1"/>
</dbReference>
<dbReference type="AlphaFoldDB" id="A0A2P8H9R7"/>
<dbReference type="GO" id="GO:0004604">
    <property type="term" value="F:phosphoadenylyl-sulfate reductase (thioredoxin) activity"/>
    <property type="evidence" value="ECO:0007669"/>
    <property type="project" value="UniProtKB-UniRule"/>
</dbReference>
<comment type="cofactor">
    <cofactor evidence="12">
        <name>[4Fe-4S] cluster</name>
        <dbReference type="ChEBI" id="CHEBI:49883"/>
    </cofactor>
    <text evidence="12">Binds 1 [4Fe-4S] cluster per subunit.</text>
</comment>
<dbReference type="EMBL" id="PYAV01000012">
    <property type="protein sequence ID" value="PSL42954.1"/>
    <property type="molecule type" value="Genomic_DNA"/>
</dbReference>
<comment type="function">
    <text evidence="6 12">Catalyzes the formation of sulfite from adenosine 5'-phosphosulfate (APS) using thioredoxin as an electron donor.</text>
</comment>
<dbReference type="InterPro" id="IPR002500">
    <property type="entry name" value="PAPS_reduct_dom"/>
</dbReference>
<comment type="subcellular location">
    <subcellularLocation>
        <location evidence="12">Cytoplasm</location>
    </subcellularLocation>
</comment>
<dbReference type="Proteomes" id="UP000242310">
    <property type="component" value="Unassembled WGS sequence"/>
</dbReference>